<protein>
    <recommendedName>
        <fullName evidence="2">CBU-0592-like domain-containing protein</fullName>
    </recommendedName>
</protein>
<keyword evidence="1" id="KW-0472">Membrane</keyword>
<evidence type="ECO:0000256" key="1">
    <source>
        <dbReference type="SAM" id="Phobius"/>
    </source>
</evidence>
<keyword evidence="1" id="KW-1133">Transmembrane helix</keyword>
<gene>
    <name evidence="3" type="ORF">GGQ59_000190</name>
</gene>
<evidence type="ECO:0000259" key="2">
    <source>
        <dbReference type="Pfam" id="PF26604"/>
    </source>
</evidence>
<feature type="domain" description="CBU-0592-like" evidence="2">
    <location>
        <begin position="10"/>
        <end position="84"/>
    </location>
</feature>
<dbReference type="Pfam" id="PF26604">
    <property type="entry name" value="CBU_0592"/>
    <property type="match status" value="1"/>
</dbReference>
<dbReference type="Proteomes" id="UP000563524">
    <property type="component" value="Unassembled WGS sequence"/>
</dbReference>
<proteinExistence type="predicted"/>
<evidence type="ECO:0000313" key="3">
    <source>
        <dbReference type="EMBL" id="MBB4657690.1"/>
    </source>
</evidence>
<dbReference type="InterPro" id="IPR058058">
    <property type="entry name" value="CBU_0592-like"/>
</dbReference>
<name>A0A840I0Q9_9PROT</name>
<feature type="transmembrane region" description="Helical" evidence="1">
    <location>
        <begin position="61"/>
        <end position="78"/>
    </location>
</feature>
<dbReference type="EMBL" id="JACHOB010000001">
    <property type="protein sequence ID" value="MBB4657690.1"/>
    <property type="molecule type" value="Genomic_DNA"/>
</dbReference>
<accession>A0A840I0Q9</accession>
<evidence type="ECO:0000313" key="4">
    <source>
        <dbReference type="Proteomes" id="UP000563524"/>
    </source>
</evidence>
<dbReference type="RefSeq" id="WP_183814995.1">
    <property type="nucleotide sequence ID" value="NZ_JACHOB010000001.1"/>
</dbReference>
<organism evidence="3 4">
    <name type="scientific">Parvularcula dongshanensis</name>
    <dbReference type="NCBI Taxonomy" id="1173995"/>
    <lineage>
        <taxon>Bacteria</taxon>
        <taxon>Pseudomonadati</taxon>
        <taxon>Pseudomonadota</taxon>
        <taxon>Alphaproteobacteria</taxon>
        <taxon>Parvularculales</taxon>
        <taxon>Parvularculaceae</taxon>
        <taxon>Parvularcula</taxon>
    </lineage>
</organism>
<feature type="transmembrane region" description="Helical" evidence="1">
    <location>
        <begin position="12"/>
        <end position="30"/>
    </location>
</feature>
<dbReference type="AlphaFoldDB" id="A0A840I0Q9"/>
<dbReference type="NCBIfam" id="NF047864">
    <property type="entry name" value="CBU_0592_membra"/>
    <property type="match status" value="1"/>
</dbReference>
<reference evidence="3 4" key="1">
    <citation type="submission" date="2020-08" db="EMBL/GenBank/DDBJ databases">
        <title>Genomic Encyclopedia of Type Strains, Phase IV (KMG-IV): sequencing the most valuable type-strain genomes for metagenomic binning, comparative biology and taxonomic classification.</title>
        <authorList>
            <person name="Goeker M."/>
        </authorList>
    </citation>
    <scope>NUCLEOTIDE SEQUENCE [LARGE SCALE GENOMIC DNA]</scope>
    <source>
        <strain evidence="3 4">DSM 102850</strain>
    </source>
</reference>
<sequence length="97" mass="10638">MTSWSPTLPDLVGFFGVALLIGAYAALQIGRLRQENPWYSGLNALAAALITVSLIFSFNAASFVIEVFWFAISLYGLWRSLKARRLRRSGQKAGGEA</sequence>
<keyword evidence="4" id="KW-1185">Reference proteome</keyword>
<keyword evidence="1" id="KW-0812">Transmembrane</keyword>
<comment type="caution">
    <text evidence="3">The sequence shown here is derived from an EMBL/GenBank/DDBJ whole genome shotgun (WGS) entry which is preliminary data.</text>
</comment>